<reference evidence="1 2" key="1">
    <citation type="journal article" date="2015" name="Genome Announc.">
        <title>Complete genome sequences for 35 biothreat assay-relevant bacillus species.</title>
        <authorList>
            <person name="Johnson S.L."/>
            <person name="Daligault H.E."/>
            <person name="Davenport K.W."/>
            <person name="Jaissle J."/>
            <person name="Frey K.G."/>
            <person name="Ladner J.T."/>
            <person name="Broomall S.M."/>
            <person name="Bishop-Lilly K.A."/>
            <person name="Bruce D.C."/>
            <person name="Gibbons H.S."/>
            <person name="Coyne S.R."/>
            <person name="Lo C.C."/>
            <person name="Meincke L."/>
            <person name="Munk A.C."/>
            <person name="Koroleva G.I."/>
            <person name="Rosenzweig C.N."/>
            <person name="Palacios G.F."/>
            <person name="Redden C.L."/>
            <person name="Minogue T.D."/>
            <person name="Chain P.S."/>
        </authorList>
    </citation>
    <scope>NUCLEOTIDE SEQUENCE [LARGE SCALE GENOMIC DNA]</scope>
    <source>
        <strain evidence="1 2">HD1011</strain>
    </source>
</reference>
<dbReference type="RefSeq" id="WP_226790168.1">
    <property type="nucleotide sequence ID" value="NZ_CP009334.1"/>
</dbReference>
<evidence type="ECO:0000313" key="1">
    <source>
        <dbReference type="EMBL" id="AJG74096.1"/>
    </source>
</evidence>
<protein>
    <submittedName>
        <fullName evidence="1">Uncharacterized protein</fullName>
    </submittedName>
</protein>
<proteinExistence type="predicted"/>
<keyword evidence="1" id="KW-0614">Plasmid</keyword>
<geneLocation type="plasmid" evidence="1 2">
    <name>2</name>
</geneLocation>
<dbReference type="KEGG" id="btw:BF38_6026"/>
<dbReference type="AlphaFoldDB" id="A0AB33ARI0"/>
<gene>
    <name evidence="1" type="ORF">BF38_6026</name>
</gene>
<dbReference type="Proteomes" id="UP000031876">
    <property type="component" value="Plasmid 2"/>
</dbReference>
<name>A0AB33ARI0_BACTU</name>
<organism evidence="1 2">
    <name type="scientific">Bacillus thuringiensis</name>
    <dbReference type="NCBI Taxonomy" id="1428"/>
    <lineage>
        <taxon>Bacteria</taxon>
        <taxon>Bacillati</taxon>
        <taxon>Bacillota</taxon>
        <taxon>Bacilli</taxon>
        <taxon>Bacillales</taxon>
        <taxon>Bacillaceae</taxon>
        <taxon>Bacillus</taxon>
        <taxon>Bacillus cereus group</taxon>
    </lineage>
</organism>
<dbReference type="EMBL" id="CP009334">
    <property type="protein sequence ID" value="AJG74096.1"/>
    <property type="molecule type" value="Genomic_DNA"/>
</dbReference>
<sequence>MIEKTENRFYKSHCHVETENSSNMAIYKEKEQLMKFLKLVNVELTPFLSRQTESDGLVEVLKPTREFHIEKVSSPKEYPNGKNVKQARGIVMGSLVDMVLDVQESTVTLYKPKPLCFLNGFNATKLDSIQTHKFFKENGTLKKM</sequence>
<evidence type="ECO:0000313" key="2">
    <source>
        <dbReference type="Proteomes" id="UP000031876"/>
    </source>
</evidence>
<accession>A0AB33ARI0</accession>